<dbReference type="Proteomes" id="UP001178148">
    <property type="component" value="Unassembled WGS sequence"/>
</dbReference>
<evidence type="ECO:0000256" key="2">
    <source>
        <dbReference type="ARBA" id="ARBA00022741"/>
    </source>
</evidence>
<protein>
    <recommendedName>
        <fullName evidence="6">ATP-dependent DNA helicase DinG</fullName>
        <ecNumber evidence="6">5.6.2.3</ecNumber>
    </recommendedName>
    <alternativeName>
        <fullName evidence="6">DNA 5'-3' helicase DinG</fullName>
    </alternativeName>
</protein>
<feature type="binding site" evidence="6">
    <location>
        <position position="205"/>
    </location>
    <ligand>
        <name>[4Fe-4S] cluster</name>
        <dbReference type="ChEBI" id="CHEBI:49883"/>
    </ligand>
</feature>
<name>A0AA90SRK5_9GAMM</name>
<keyword evidence="2 6" id="KW-0547">Nucleotide-binding</keyword>
<keyword evidence="4 6" id="KW-0067">ATP-binding</keyword>
<keyword evidence="6" id="KW-0413">Isomerase</keyword>
<dbReference type="GO" id="GO:0009432">
    <property type="term" value="P:SOS response"/>
    <property type="evidence" value="ECO:0007669"/>
    <property type="project" value="TreeGrafter"/>
</dbReference>
<comment type="catalytic activity">
    <reaction evidence="6">
        <text>ATP + H2O = ADP + phosphate + H(+)</text>
        <dbReference type="Rhea" id="RHEA:13065"/>
        <dbReference type="ChEBI" id="CHEBI:15377"/>
        <dbReference type="ChEBI" id="CHEBI:15378"/>
        <dbReference type="ChEBI" id="CHEBI:30616"/>
        <dbReference type="ChEBI" id="CHEBI:43474"/>
        <dbReference type="ChEBI" id="CHEBI:456216"/>
        <dbReference type="EC" id="5.6.2.3"/>
    </reaction>
</comment>
<comment type="function">
    <text evidence="6">DNA-dependent ATPase and 5'-3' DNA helicase. Unwinds D-loops, R-loops, forked DNA and G-quadruplex DNA.</text>
</comment>
<dbReference type="HAMAP" id="MF_02205">
    <property type="entry name" value="DinG_proteobact"/>
    <property type="match status" value="1"/>
</dbReference>
<dbReference type="FunFam" id="3.40.50.300:FF:000437">
    <property type="entry name" value="ATP-dependent DNA helicase DinG"/>
    <property type="match status" value="1"/>
</dbReference>
<keyword evidence="9" id="KW-1185">Reference proteome</keyword>
<keyword evidence="5 6" id="KW-0238">DNA-binding</keyword>
<dbReference type="GO" id="GO:0051539">
    <property type="term" value="F:4 iron, 4 sulfur cluster binding"/>
    <property type="evidence" value="ECO:0007669"/>
    <property type="project" value="UniProtKB-UniRule"/>
</dbReference>
<dbReference type="InterPro" id="IPR006555">
    <property type="entry name" value="ATP-dep_Helicase_C"/>
</dbReference>
<keyword evidence="6" id="KW-0479">Metal-binding</keyword>
<dbReference type="InterPro" id="IPR027417">
    <property type="entry name" value="P-loop_NTPase"/>
</dbReference>
<feature type="binding site" evidence="6">
    <location>
        <position position="210"/>
    </location>
    <ligand>
        <name>[4Fe-4S] cluster</name>
        <dbReference type="ChEBI" id="CHEBI:49883"/>
    </ligand>
</feature>
<comment type="similarity">
    <text evidence="6">Belongs to the helicase family. DinG subfamily. Type 1 sub-subfamily.</text>
</comment>
<evidence type="ECO:0000256" key="3">
    <source>
        <dbReference type="ARBA" id="ARBA00022801"/>
    </source>
</evidence>
<dbReference type="Pfam" id="PF13307">
    <property type="entry name" value="Helicase_C_2"/>
    <property type="match status" value="1"/>
</dbReference>
<dbReference type="GO" id="GO:0003677">
    <property type="term" value="F:DNA binding"/>
    <property type="evidence" value="ECO:0007669"/>
    <property type="project" value="UniProtKB-UniRule"/>
</dbReference>
<reference evidence="8 9" key="1">
    <citation type="journal article" date="2023" name="bioRxiv">
        <title>An intranuclear bacterial parasite of deep-sea mussels expresses apoptosis inhibitors acquired from its host.</title>
        <authorList>
            <person name="Gonzalez Porras M.A."/>
            <person name="Assie A."/>
            <person name="Tietjen M."/>
            <person name="Violette M."/>
            <person name="Kleiner M."/>
            <person name="Gruber-Vodicka H."/>
            <person name="Dubilier N."/>
            <person name="Leisch N."/>
        </authorList>
    </citation>
    <scope>NUCLEOTIDE SEQUENCE [LARGE SCALE GENOMIC DNA]</scope>
    <source>
        <strain evidence="8">IAP13</strain>
    </source>
</reference>
<dbReference type="NCBIfam" id="NF008729">
    <property type="entry name" value="PRK11747.1"/>
    <property type="match status" value="1"/>
</dbReference>
<comment type="caution">
    <text evidence="8">The sequence shown here is derived from an EMBL/GenBank/DDBJ whole genome shotgun (WGS) entry which is preliminary data.</text>
</comment>
<dbReference type="SMART" id="SM00491">
    <property type="entry name" value="HELICc2"/>
    <property type="match status" value="1"/>
</dbReference>
<evidence type="ECO:0000259" key="7">
    <source>
        <dbReference type="PROSITE" id="PS51193"/>
    </source>
</evidence>
<dbReference type="EC" id="5.6.2.3" evidence="6"/>
<dbReference type="SUPFAM" id="SSF52540">
    <property type="entry name" value="P-loop containing nucleoside triphosphate hydrolases"/>
    <property type="match status" value="1"/>
</dbReference>
<accession>A0AA90SRK5</accession>
<dbReference type="EMBL" id="JASXSV010000001">
    <property type="protein sequence ID" value="MDP0587715.1"/>
    <property type="molecule type" value="Genomic_DNA"/>
</dbReference>
<dbReference type="AlphaFoldDB" id="A0AA90SRK5"/>
<proteinExistence type="inferred from homology"/>
<dbReference type="InterPro" id="IPR014013">
    <property type="entry name" value="Helic_SF1/SF2_ATP-bd_DinG/Rad3"/>
</dbReference>
<dbReference type="PANTHER" id="PTHR11472">
    <property type="entry name" value="DNA REPAIR DEAD HELICASE RAD3/XP-D SUBFAMILY MEMBER"/>
    <property type="match status" value="1"/>
</dbReference>
<dbReference type="GO" id="GO:0033677">
    <property type="term" value="F:DNA/RNA helicase activity"/>
    <property type="evidence" value="ECO:0007669"/>
    <property type="project" value="TreeGrafter"/>
</dbReference>
<dbReference type="GO" id="GO:0005524">
    <property type="term" value="F:ATP binding"/>
    <property type="evidence" value="ECO:0007669"/>
    <property type="project" value="UniProtKB-UniRule"/>
</dbReference>
<dbReference type="GO" id="GO:0043139">
    <property type="term" value="F:5'-3' DNA helicase activity"/>
    <property type="evidence" value="ECO:0007669"/>
    <property type="project" value="UniProtKB-UniRule"/>
</dbReference>
<sequence>MLEDIHKQTIQKAYSAFLENKSLKSRSGQKQMIAEIARALGNISTDNNGHRVSDPSVTVIEAGTGTGKTVGYLIPTIIMAQAAKKTLIISSATITLQEQIISKDLPDIIKNTGLEFSFALAKGRGRYACLNKLDQLLQAEQTNSPMIDLFADEGSSIEQNSSSKTLYMEMLEQFSTSRWLGDRDSWPDTLENQQWQMITTDHAQCSGKRCGYFNQCPFYRARKNLEQADIVVTNHDLVMADLVLGGGAILPAPKDCLYVFDEGHHLPSKAINHFACHSRLKATSIWLEKAGKHLQKARTKQPFPDELDKLLEKIKREFDGLIKDMGYIRTLLSSVTNFKPQIRENTQEAIFRFPGGILPEPIIAQAKILKIGFSKACTTLEKVSNGLKSSMDGDGSEFDRTLAEQFYPEIGAILMRLQNQSQLWQTYTIIDSDNEPPSARWLKWSEGDFGEELEVFSSPILSANTLSSSLWNNCYASVVTSATLASLGNFDRYRMGSGIPVESLCVIVPSPFIYANAASLVIPAMNTDPRKPEEHTSELIAMMPDLLSLRQGSLTLFSSRRQMKDVYNGVPSSVQKNILVQDDYSRQVLLKRHRETIDKGESSILFGLASLAEGIDLPGSYCEHVIIARIPFAVPNDPVEAALAEWLEAQGRNPFMEITVPDAVIHLVQACGRLLRTEKDTGQITLLDRRVITQRYGQMILNSLPPFTRKIENKSTHKITEF</sequence>
<evidence type="ECO:0000313" key="8">
    <source>
        <dbReference type="EMBL" id="MDP0587715.1"/>
    </source>
</evidence>
<dbReference type="GO" id="GO:0016818">
    <property type="term" value="F:hydrolase activity, acting on acid anhydrides, in phosphorus-containing anhydrides"/>
    <property type="evidence" value="ECO:0007669"/>
    <property type="project" value="InterPro"/>
</dbReference>
<feature type="binding site" evidence="6">
    <location>
        <position position="216"/>
    </location>
    <ligand>
        <name>[4Fe-4S] cluster</name>
        <dbReference type="ChEBI" id="CHEBI:49883"/>
    </ligand>
</feature>
<comment type="cofactor">
    <cofactor evidence="6">
        <name>[4Fe-4S] cluster</name>
        <dbReference type="ChEBI" id="CHEBI:49883"/>
    </cofactor>
    <text evidence="6">Binds 1 [4Fe-4S] cluster.</text>
</comment>
<evidence type="ECO:0000256" key="6">
    <source>
        <dbReference type="HAMAP-Rule" id="MF_02205"/>
    </source>
</evidence>
<dbReference type="InterPro" id="IPR045028">
    <property type="entry name" value="DinG/Rad3-like"/>
</dbReference>
<gene>
    <name evidence="6 8" type="primary">dinG</name>
    <name evidence="8" type="ORF">QS748_00270</name>
</gene>
<evidence type="ECO:0000256" key="1">
    <source>
        <dbReference type="ARBA" id="ARBA00022485"/>
    </source>
</evidence>
<keyword evidence="3 6" id="KW-0378">Hydrolase</keyword>
<keyword evidence="6" id="KW-0408">Iron</keyword>
<dbReference type="PROSITE" id="PS51193">
    <property type="entry name" value="HELICASE_ATP_BIND_2"/>
    <property type="match status" value="1"/>
</dbReference>
<dbReference type="GO" id="GO:0006281">
    <property type="term" value="P:DNA repair"/>
    <property type="evidence" value="ECO:0007669"/>
    <property type="project" value="TreeGrafter"/>
</dbReference>
<evidence type="ECO:0000313" key="9">
    <source>
        <dbReference type="Proteomes" id="UP001178148"/>
    </source>
</evidence>
<evidence type="ECO:0000256" key="4">
    <source>
        <dbReference type="ARBA" id="ARBA00022840"/>
    </source>
</evidence>
<keyword evidence="6 8" id="KW-0347">Helicase</keyword>
<dbReference type="PANTHER" id="PTHR11472:SF59">
    <property type="entry name" value="ATP-DEPENDENT DNA HELICASE DING"/>
    <property type="match status" value="1"/>
</dbReference>
<dbReference type="InterPro" id="IPR039000">
    <property type="entry name" value="DinG_proteobact"/>
</dbReference>
<evidence type="ECO:0000256" key="5">
    <source>
        <dbReference type="ARBA" id="ARBA00023125"/>
    </source>
</evidence>
<feature type="binding site" evidence="6">
    <location>
        <position position="129"/>
    </location>
    <ligand>
        <name>[4Fe-4S] cluster</name>
        <dbReference type="ChEBI" id="CHEBI:49883"/>
    </ligand>
</feature>
<feature type="domain" description="Helicase ATP-binding" evidence="7">
    <location>
        <begin position="15"/>
        <end position="332"/>
    </location>
</feature>
<dbReference type="Gene3D" id="3.40.50.300">
    <property type="entry name" value="P-loop containing nucleotide triphosphate hydrolases"/>
    <property type="match status" value="2"/>
</dbReference>
<dbReference type="GO" id="GO:0046872">
    <property type="term" value="F:metal ion binding"/>
    <property type="evidence" value="ECO:0007669"/>
    <property type="project" value="UniProtKB-KW"/>
</dbReference>
<keyword evidence="1 6" id="KW-0004">4Fe-4S</keyword>
<organism evidence="8 9">
    <name type="scientific">Candidatus Endonucleibacter bathymodioli</name>
    <dbReference type="NCBI Taxonomy" id="539814"/>
    <lineage>
        <taxon>Bacteria</taxon>
        <taxon>Pseudomonadati</taxon>
        <taxon>Pseudomonadota</taxon>
        <taxon>Gammaproteobacteria</taxon>
        <taxon>Oceanospirillales</taxon>
        <taxon>Endozoicomonadaceae</taxon>
        <taxon>Candidatus Endonucleibacter</taxon>
    </lineage>
</organism>
<keyword evidence="6" id="KW-0411">Iron-sulfur</keyword>